<evidence type="ECO:0000313" key="2">
    <source>
        <dbReference type="Proteomes" id="UP000887458"/>
    </source>
</evidence>
<evidence type="ECO:0000313" key="1">
    <source>
        <dbReference type="EMBL" id="KAH9421934.1"/>
    </source>
</evidence>
<reference evidence="1 2" key="1">
    <citation type="journal article" date="2018" name="J. Allergy Clin. Immunol.">
        <title>High-quality assembly of Dermatophagoides pteronyssinus genome and transcriptome reveals a wide range of novel allergens.</title>
        <authorList>
            <person name="Liu X.Y."/>
            <person name="Yang K.Y."/>
            <person name="Wang M.Q."/>
            <person name="Kwok J.S."/>
            <person name="Zeng X."/>
            <person name="Yang Z."/>
            <person name="Xiao X.J."/>
            <person name="Lau C.P."/>
            <person name="Li Y."/>
            <person name="Huang Z.M."/>
            <person name="Ba J.G."/>
            <person name="Yim A.K."/>
            <person name="Ouyang C.Y."/>
            <person name="Ngai S.M."/>
            <person name="Chan T.F."/>
            <person name="Leung E.L."/>
            <person name="Liu L."/>
            <person name="Liu Z.G."/>
            <person name="Tsui S.K."/>
        </authorList>
    </citation>
    <scope>NUCLEOTIDE SEQUENCE [LARGE SCALE GENOMIC DNA]</scope>
    <source>
        <strain evidence="1">Derp</strain>
    </source>
</reference>
<name>A0ABQ8JH80_DERPT</name>
<protein>
    <submittedName>
        <fullName evidence="1">Uncharacterized protein</fullName>
    </submittedName>
</protein>
<organism evidence="1 2">
    <name type="scientific">Dermatophagoides pteronyssinus</name>
    <name type="common">European house dust mite</name>
    <dbReference type="NCBI Taxonomy" id="6956"/>
    <lineage>
        <taxon>Eukaryota</taxon>
        <taxon>Metazoa</taxon>
        <taxon>Ecdysozoa</taxon>
        <taxon>Arthropoda</taxon>
        <taxon>Chelicerata</taxon>
        <taxon>Arachnida</taxon>
        <taxon>Acari</taxon>
        <taxon>Acariformes</taxon>
        <taxon>Sarcoptiformes</taxon>
        <taxon>Astigmata</taxon>
        <taxon>Psoroptidia</taxon>
        <taxon>Analgoidea</taxon>
        <taxon>Pyroglyphidae</taxon>
        <taxon>Dermatophagoidinae</taxon>
        <taxon>Dermatophagoides</taxon>
    </lineage>
</organism>
<reference evidence="1 2" key="2">
    <citation type="journal article" date="2022" name="Mol. Biol. Evol.">
        <title>Comparative Genomics Reveals Insights into the Divergent Evolution of Astigmatic Mites and Household Pest Adaptations.</title>
        <authorList>
            <person name="Xiong Q."/>
            <person name="Wan A.T."/>
            <person name="Liu X."/>
            <person name="Fung C.S."/>
            <person name="Xiao X."/>
            <person name="Malainual N."/>
            <person name="Hou J."/>
            <person name="Wang L."/>
            <person name="Wang M."/>
            <person name="Yang K.Y."/>
            <person name="Cui Y."/>
            <person name="Leung E.L."/>
            <person name="Nong W."/>
            <person name="Shin S.K."/>
            <person name="Au S.W."/>
            <person name="Jeong K.Y."/>
            <person name="Chew F.T."/>
            <person name="Hui J.H."/>
            <person name="Leung T.F."/>
            <person name="Tungtrongchitr A."/>
            <person name="Zhong N."/>
            <person name="Liu Z."/>
            <person name="Tsui S.K."/>
        </authorList>
    </citation>
    <scope>NUCLEOTIDE SEQUENCE [LARGE SCALE GENOMIC DNA]</scope>
    <source>
        <strain evidence="1">Derp</strain>
    </source>
</reference>
<gene>
    <name evidence="1" type="ORF">DERP_002224</name>
</gene>
<keyword evidence="2" id="KW-1185">Reference proteome</keyword>
<dbReference type="Proteomes" id="UP000887458">
    <property type="component" value="Unassembled WGS sequence"/>
</dbReference>
<proteinExistence type="predicted"/>
<dbReference type="EMBL" id="NJHN03000037">
    <property type="protein sequence ID" value="KAH9421934.1"/>
    <property type="molecule type" value="Genomic_DNA"/>
</dbReference>
<sequence>MIHRFDYLLMKIDYYNRRRYVRRCHEHHHHNENWLKSWLILIFTILNLKFQHRHDSIFHCHCRHRLIEAYEFFHHDHHNHYEQQQQQFQSNQQQIHFSPIISNRSNQSNIFRIGYSRLLSI</sequence>
<accession>A0ABQ8JH80</accession>
<comment type="caution">
    <text evidence="1">The sequence shown here is derived from an EMBL/GenBank/DDBJ whole genome shotgun (WGS) entry which is preliminary data.</text>
</comment>